<evidence type="ECO:0000313" key="1">
    <source>
        <dbReference type="EMBL" id="MBI2877089.1"/>
    </source>
</evidence>
<dbReference type="Gene3D" id="3.30.160.170">
    <property type="entry name" value="FlaG-like"/>
    <property type="match status" value="1"/>
</dbReference>
<dbReference type="AlphaFoldDB" id="A0A932CPU6"/>
<sequence>MVNNISNIGLPALPLPAPVYQRPEVTAVAEVKEVTSTEGRETMKVTVSKRQASTESKGTALAEEERGAEVKSTLLSLEELEGNVDSANKLMEYLNRRINFTIDDKTERVVVKIVDGRTNEVIRQIPPEEMVAMMRRLKDLVDGFKGLLYSHRG</sequence>
<gene>
    <name evidence="1" type="ORF">HYY20_09435</name>
</gene>
<evidence type="ECO:0000313" key="2">
    <source>
        <dbReference type="Proteomes" id="UP000769766"/>
    </source>
</evidence>
<name>A0A932CPU6_UNCTE</name>
<accession>A0A932CPU6</accession>
<proteinExistence type="predicted"/>
<dbReference type="InterPro" id="IPR005186">
    <property type="entry name" value="FlaG"/>
</dbReference>
<dbReference type="EMBL" id="JACPRF010000283">
    <property type="protein sequence ID" value="MBI2877089.1"/>
    <property type="molecule type" value="Genomic_DNA"/>
</dbReference>
<dbReference type="InterPro" id="IPR035924">
    <property type="entry name" value="FlaG-like_sf"/>
</dbReference>
<dbReference type="SUPFAM" id="SSF160214">
    <property type="entry name" value="FlaG-like"/>
    <property type="match status" value="1"/>
</dbReference>
<dbReference type="PANTHER" id="PTHR37166:SF1">
    <property type="entry name" value="PROTEIN FLAG"/>
    <property type="match status" value="1"/>
</dbReference>
<protein>
    <submittedName>
        <fullName evidence="1">Flagellar protein FlaG</fullName>
    </submittedName>
</protein>
<dbReference type="PANTHER" id="PTHR37166">
    <property type="entry name" value="PROTEIN FLAG"/>
    <property type="match status" value="1"/>
</dbReference>
<keyword evidence="1" id="KW-0282">Flagellum</keyword>
<reference evidence="1" key="1">
    <citation type="submission" date="2020-07" db="EMBL/GenBank/DDBJ databases">
        <title>Huge and variable diversity of episymbiotic CPR bacteria and DPANN archaea in groundwater ecosystems.</title>
        <authorList>
            <person name="He C.Y."/>
            <person name="Keren R."/>
            <person name="Whittaker M."/>
            <person name="Farag I.F."/>
            <person name="Doudna J."/>
            <person name="Cate J.H.D."/>
            <person name="Banfield J.F."/>
        </authorList>
    </citation>
    <scope>NUCLEOTIDE SEQUENCE</scope>
    <source>
        <strain evidence="1">NC_groundwater_672_Ag_B-0.1um_62_36</strain>
    </source>
</reference>
<dbReference type="Proteomes" id="UP000769766">
    <property type="component" value="Unassembled WGS sequence"/>
</dbReference>
<comment type="caution">
    <text evidence="1">The sequence shown here is derived from an EMBL/GenBank/DDBJ whole genome shotgun (WGS) entry which is preliminary data.</text>
</comment>
<keyword evidence="1" id="KW-0966">Cell projection</keyword>
<organism evidence="1 2">
    <name type="scientific">Tectimicrobiota bacterium</name>
    <dbReference type="NCBI Taxonomy" id="2528274"/>
    <lineage>
        <taxon>Bacteria</taxon>
        <taxon>Pseudomonadati</taxon>
        <taxon>Nitrospinota/Tectimicrobiota group</taxon>
        <taxon>Candidatus Tectimicrobiota</taxon>
    </lineage>
</organism>
<keyword evidence="1" id="KW-0969">Cilium</keyword>
<dbReference type="Pfam" id="PF03646">
    <property type="entry name" value="FlaG"/>
    <property type="match status" value="1"/>
</dbReference>